<evidence type="ECO:0000259" key="3">
    <source>
        <dbReference type="Pfam" id="PF13439"/>
    </source>
</evidence>
<dbReference type="Pfam" id="PF00534">
    <property type="entry name" value="Glycos_transf_1"/>
    <property type="match status" value="1"/>
</dbReference>
<feature type="domain" description="Glycosyl transferase family 1" evidence="2">
    <location>
        <begin position="212"/>
        <end position="368"/>
    </location>
</feature>
<dbReference type="Gene3D" id="3.40.50.2000">
    <property type="entry name" value="Glycogen Phosphorylase B"/>
    <property type="match status" value="2"/>
</dbReference>
<evidence type="ECO:0000256" key="1">
    <source>
        <dbReference type="ARBA" id="ARBA00022679"/>
    </source>
</evidence>
<dbReference type="Pfam" id="PF13439">
    <property type="entry name" value="Glyco_transf_4"/>
    <property type="match status" value="1"/>
</dbReference>
<evidence type="ECO:0000313" key="5">
    <source>
        <dbReference type="Proteomes" id="UP000306402"/>
    </source>
</evidence>
<accession>A0A5R9L3T4</accession>
<dbReference type="SUPFAM" id="SSF53756">
    <property type="entry name" value="UDP-Glycosyltransferase/glycogen phosphorylase"/>
    <property type="match status" value="1"/>
</dbReference>
<evidence type="ECO:0000313" key="4">
    <source>
        <dbReference type="EMBL" id="TLV03226.1"/>
    </source>
</evidence>
<dbReference type="InterPro" id="IPR028098">
    <property type="entry name" value="Glyco_trans_4-like_N"/>
</dbReference>
<dbReference type="Proteomes" id="UP000306402">
    <property type="component" value="Unassembled WGS sequence"/>
</dbReference>
<name>A0A5R9L3T4_9BACT</name>
<dbReference type="InterPro" id="IPR001296">
    <property type="entry name" value="Glyco_trans_1"/>
</dbReference>
<dbReference type="AlphaFoldDB" id="A0A5R9L3T4"/>
<feature type="domain" description="Glycosyltransferase subfamily 4-like N-terminal" evidence="3">
    <location>
        <begin position="20"/>
        <end position="199"/>
    </location>
</feature>
<organism evidence="4 5">
    <name type="scientific">Dyadobacter luticola</name>
    <dbReference type="NCBI Taxonomy" id="1979387"/>
    <lineage>
        <taxon>Bacteria</taxon>
        <taxon>Pseudomonadati</taxon>
        <taxon>Bacteroidota</taxon>
        <taxon>Cytophagia</taxon>
        <taxon>Cytophagales</taxon>
        <taxon>Spirosomataceae</taxon>
        <taxon>Dyadobacter</taxon>
    </lineage>
</organism>
<sequence>MKNGSKNILFLQHSILPEDGGVPRVTDLISKELTRRGHQCFYLFYLTDNPDYSKRQKLKVSLNEPYEQFEDQVFQFVRKNNIDVFIAQHTILPHFLQLFESLKEAYPKSPILFFLHSNPDYWKIQNPTHIRLSDPGFYLHLAKNAVKAAVYPFHNPYKIRFRRVYNSVDQFVLLSNNYREQFISLYDIQDEGAKLLSIPNPLTFYPGQVEVNLSKKKNIVLIVSRLLEDHKQISLSLKVWKALQETIGNSWELFIVGQGPDEKAYKEFVKQHGLRNVHFLGKQKNVLQFYQQARIFMMSSIWEGLPMTILEAQQNGVVPVVCNNFSAARDMISDGRDGFIIENNDVTEFTGRMLTLMRDAHIRNKMAESCLETSKKYEIGRIADKWEALFQIKEVIEQ</sequence>
<dbReference type="EMBL" id="VCEJ01000002">
    <property type="protein sequence ID" value="TLV03226.1"/>
    <property type="molecule type" value="Genomic_DNA"/>
</dbReference>
<keyword evidence="5" id="KW-1185">Reference proteome</keyword>
<keyword evidence="1 4" id="KW-0808">Transferase</keyword>
<proteinExistence type="predicted"/>
<gene>
    <name evidence="4" type="ORF">FEN17_06340</name>
</gene>
<dbReference type="OrthoDB" id="9811239at2"/>
<protein>
    <submittedName>
        <fullName evidence="4">Glycosyltransferase family 4 protein</fullName>
    </submittedName>
</protein>
<dbReference type="PANTHER" id="PTHR46401:SF2">
    <property type="entry name" value="GLYCOSYLTRANSFERASE WBBK-RELATED"/>
    <property type="match status" value="1"/>
</dbReference>
<dbReference type="PANTHER" id="PTHR46401">
    <property type="entry name" value="GLYCOSYLTRANSFERASE WBBK-RELATED"/>
    <property type="match status" value="1"/>
</dbReference>
<dbReference type="GO" id="GO:0016757">
    <property type="term" value="F:glycosyltransferase activity"/>
    <property type="evidence" value="ECO:0007669"/>
    <property type="project" value="InterPro"/>
</dbReference>
<dbReference type="RefSeq" id="WP_138364433.1">
    <property type="nucleotide sequence ID" value="NZ_VCEJ01000002.1"/>
</dbReference>
<reference evidence="4 5" key="1">
    <citation type="submission" date="2019-05" db="EMBL/GenBank/DDBJ databases">
        <authorList>
            <person name="Qu J.-H."/>
        </authorList>
    </citation>
    <scope>NUCLEOTIDE SEQUENCE [LARGE SCALE GENOMIC DNA]</scope>
    <source>
        <strain evidence="4 5">T17</strain>
    </source>
</reference>
<evidence type="ECO:0000259" key="2">
    <source>
        <dbReference type="Pfam" id="PF00534"/>
    </source>
</evidence>
<dbReference type="GO" id="GO:0009103">
    <property type="term" value="P:lipopolysaccharide biosynthetic process"/>
    <property type="evidence" value="ECO:0007669"/>
    <property type="project" value="TreeGrafter"/>
</dbReference>
<comment type="caution">
    <text evidence="4">The sequence shown here is derived from an EMBL/GenBank/DDBJ whole genome shotgun (WGS) entry which is preliminary data.</text>
</comment>